<dbReference type="RefSeq" id="WP_188391956.1">
    <property type="nucleotide sequence ID" value="NZ_BMEV01000027.1"/>
</dbReference>
<organism evidence="1 2">
    <name type="scientific">Compostibacillus humi</name>
    <dbReference type="NCBI Taxonomy" id="1245525"/>
    <lineage>
        <taxon>Bacteria</taxon>
        <taxon>Bacillati</taxon>
        <taxon>Bacillota</taxon>
        <taxon>Bacilli</taxon>
        <taxon>Bacillales</taxon>
        <taxon>Bacillaceae</taxon>
        <taxon>Compostibacillus</taxon>
    </lineage>
</organism>
<dbReference type="Gene3D" id="1.10.340.20">
    <property type="entry name" value="Apc36109-like domain"/>
    <property type="match status" value="1"/>
</dbReference>
<evidence type="ECO:0000313" key="2">
    <source>
        <dbReference type="Proteomes" id="UP000602050"/>
    </source>
</evidence>
<keyword evidence="2" id="KW-1185">Reference proteome</keyword>
<reference evidence="1" key="1">
    <citation type="journal article" date="2014" name="Int. J. Syst. Evol. Microbiol.">
        <title>Complete genome sequence of Corynebacterium casei LMG S-19264T (=DSM 44701T), isolated from a smear-ripened cheese.</title>
        <authorList>
            <consortium name="US DOE Joint Genome Institute (JGI-PGF)"/>
            <person name="Walter F."/>
            <person name="Albersmeier A."/>
            <person name="Kalinowski J."/>
            <person name="Ruckert C."/>
        </authorList>
    </citation>
    <scope>NUCLEOTIDE SEQUENCE</scope>
    <source>
        <strain evidence="1">CGMCC 1.12360</strain>
    </source>
</reference>
<dbReference type="InterPro" id="IPR023162">
    <property type="entry name" value="Apc36109-like_dom_sf"/>
</dbReference>
<protein>
    <recommendedName>
        <fullName evidence="3">DUF1871 family protein</fullName>
    </recommendedName>
</protein>
<proteinExistence type="predicted"/>
<gene>
    <name evidence="1" type="ORF">GCM10010978_16860</name>
</gene>
<dbReference type="SUPFAM" id="SSF116922">
    <property type="entry name" value="YugE-like"/>
    <property type="match status" value="1"/>
</dbReference>
<evidence type="ECO:0000313" key="1">
    <source>
        <dbReference type="EMBL" id="GFZ75898.1"/>
    </source>
</evidence>
<dbReference type="InterPro" id="IPR015053">
    <property type="entry name" value="DUF1871"/>
</dbReference>
<dbReference type="Pfam" id="PF08958">
    <property type="entry name" value="DUF1871"/>
    <property type="match status" value="1"/>
</dbReference>
<accession>A0A8J2TL82</accession>
<dbReference type="Proteomes" id="UP000602050">
    <property type="component" value="Unassembled WGS sequence"/>
</dbReference>
<name>A0A8J2TL82_9BACI</name>
<evidence type="ECO:0008006" key="3">
    <source>
        <dbReference type="Google" id="ProtNLM"/>
    </source>
</evidence>
<comment type="caution">
    <text evidence="1">The sequence shown here is derived from an EMBL/GenBank/DDBJ whole genome shotgun (WGS) entry which is preliminary data.</text>
</comment>
<sequence>MKRLALPIVTKHINQWDPEYLLELGAPDDEYEYEIKQIVKAVLESKDEIEVAEAIQDTFRRAFDREYDYEECHTIAAKIWKELYE</sequence>
<dbReference type="EMBL" id="BMEV01000027">
    <property type="protein sequence ID" value="GFZ75898.1"/>
    <property type="molecule type" value="Genomic_DNA"/>
</dbReference>
<reference evidence="1" key="2">
    <citation type="submission" date="2020-09" db="EMBL/GenBank/DDBJ databases">
        <authorList>
            <person name="Sun Q."/>
            <person name="Zhou Y."/>
        </authorList>
    </citation>
    <scope>NUCLEOTIDE SEQUENCE</scope>
    <source>
        <strain evidence="1">CGMCC 1.12360</strain>
    </source>
</reference>
<dbReference type="AlphaFoldDB" id="A0A8J2TL82"/>